<dbReference type="GO" id="GO:0005789">
    <property type="term" value="C:endoplasmic reticulum membrane"/>
    <property type="evidence" value="ECO:0007669"/>
    <property type="project" value="UniProtKB-SubCell"/>
</dbReference>
<evidence type="ECO:0000256" key="5">
    <source>
        <dbReference type="ARBA" id="ARBA00021236"/>
    </source>
</evidence>
<evidence type="ECO:0000256" key="10">
    <source>
        <dbReference type="ARBA" id="ARBA00022892"/>
    </source>
</evidence>
<dbReference type="InterPro" id="IPR001680">
    <property type="entry name" value="WD40_rpt"/>
</dbReference>
<evidence type="ECO:0000256" key="1">
    <source>
        <dbReference type="ARBA" id="ARBA00004299"/>
    </source>
</evidence>
<dbReference type="Gene3D" id="1.25.40.1030">
    <property type="match status" value="1"/>
</dbReference>
<evidence type="ECO:0000256" key="7">
    <source>
        <dbReference type="ARBA" id="ARBA00022574"/>
    </source>
</evidence>
<reference evidence="17 18" key="1">
    <citation type="journal article" date="2017" name="Mol. Ecol.">
        <title>Comparative and population genomic landscape of Phellinus noxius: A hypervariable fungus causing root rot in trees.</title>
        <authorList>
            <person name="Chung C.L."/>
            <person name="Lee T.J."/>
            <person name="Akiba M."/>
            <person name="Lee H.H."/>
            <person name="Kuo T.H."/>
            <person name="Liu D."/>
            <person name="Ke H.M."/>
            <person name="Yokoi T."/>
            <person name="Roa M.B."/>
            <person name="Lu M.J."/>
            <person name="Chang Y.Y."/>
            <person name="Ann P.J."/>
            <person name="Tsai J.N."/>
            <person name="Chen C.Y."/>
            <person name="Tzean S.S."/>
            <person name="Ota Y."/>
            <person name="Hattori T."/>
            <person name="Sahashi N."/>
            <person name="Liou R.F."/>
            <person name="Kikuchi T."/>
            <person name="Tsai I.J."/>
        </authorList>
    </citation>
    <scope>NUCLEOTIDE SEQUENCE [LARGE SCALE GENOMIC DNA]</scope>
    <source>
        <strain evidence="17 18">FFPRI411160</strain>
    </source>
</reference>
<dbReference type="GO" id="GO:0005198">
    <property type="term" value="F:structural molecule activity"/>
    <property type="evidence" value="ECO:0007669"/>
    <property type="project" value="TreeGrafter"/>
</dbReference>
<feature type="compositionally biased region" description="Low complexity" evidence="16">
    <location>
        <begin position="1134"/>
        <end position="1143"/>
    </location>
</feature>
<dbReference type="GO" id="GO:0007029">
    <property type="term" value="P:endoplasmic reticulum organization"/>
    <property type="evidence" value="ECO:0007669"/>
    <property type="project" value="TreeGrafter"/>
</dbReference>
<comment type="subcellular location">
    <subcellularLocation>
        <location evidence="1">Cytoplasmic vesicle</location>
        <location evidence="1">COPII-coated vesicle membrane</location>
        <topology evidence="1">Peripheral membrane protein</topology>
        <orientation evidence="1">Cytoplasmic side</orientation>
    </subcellularLocation>
    <subcellularLocation>
        <location evidence="2">Endoplasmic reticulum membrane</location>
        <topology evidence="2">Peripheral membrane protein</topology>
        <orientation evidence="2">Cytoplasmic side</orientation>
    </subcellularLocation>
</comment>
<evidence type="ECO:0000256" key="3">
    <source>
        <dbReference type="ARBA" id="ARBA00009358"/>
    </source>
</evidence>
<feature type="compositionally biased region" description="Low complexity" evidence="16">
    <location>
        <begin position="1151"/>
        <end position="1165"/>
    </location>
</feature>
<evidence type="ECO:0000256" key="9">
    <source>
        <dbReference type="ARBA" id="ARBA00022824"/>
    </source>
</evidence>
<comment type="similarity">
    <text evidence="3">Belongs to the WD repeat SEC31 family.</text>
</comment>
<evidence type="ECO:0000256" key="4">
    <source>
        <dbReference type="ARBA" id="ARBA00013507"/>
    </source>
</evidence>
<evidence type="ECO:0000313" key="18">
    <source>
        <dbReference type="Proteomes" id="UP000217199"/>
    </source>
</evidence>
<feature type="region of interest" description="Disordered" evidence="16">
    <location>
        <begin position="931"/>
        <end position="953"/>
    </location>
</feature>
<evidence type="ECO:0000256" key="13">
    <source>
        <dbReference type="ARBA" id="ARBA00023329"/>
    </source>
</evidence>
<dbReference type="FunFam" id="2.130.10.10:FF:000193">
    <property type="entry name" value="Protein transport protein SEC31, putative"/>
    <property type="match status" value="1"/>
</dbReference>
<feature type="compositionally biased region" description="Polar residues" evidence="16">
    <location>
        <begin position="1005"/>
        <end position="1029"/>
    </location>
</feature>
<keyword evidence="9" id="KW-0256">Endoplasmic reticulum</keyword>
<dbReference type="PROSITE" id="PS50082">
    <property type="entry name" value="WD_REPEATS_2"/>
    <property type="match status" value="2"/>
</dbReference>
<keyword evidence="6" id="KW-0813">Transport</keyword>
<evidence type="ECO:0000256" key="16">
    <source>
        <dbReference type="SAM" id="MobiDB-lite"/>
    </source>
</evidence>
<feature type="region of interest" description="Disordered" evidence="16">
    <location>
        <begin position="526"/>
        <end position="591"/>
    </location>
</feature>
<dbReference type="Pfam" id="PF00400">
    <property type="entry name" value="WD40"/>
    <property type="match status" value="2"/>
</dbReference>
<dbReference type="GO" id="GO:0030127">
    <property type="term" value="C:COPII vesicle coat"/>
    <property type="evidence" value="ECO:0007669"/>
    <property type="project" value="TreeGrafter"/>
</dbReference>
<dbReference type="SUPFAM" id="SSF50978">
    <property type="entry name" value="WD40 repeat-like"/>
    <property type="match status" value="1"/>
</dbReference>
<dbReference type="PANTHER" id="PTHR13923">
    <property type="entry name" value="SEC31-RELATED PROTEIN"/>
    <property type="match status" value="1"/>
</dbReference>
<evidence type="ECO:0000256" key="6">
    <source>
        <dbReference type="ARBA" id="ARBA00022448"/>
    </source>
</evidence>
<feature type="compositionally biased region" description="Low complexity" evidence="16">
    <location>
        <begin position="1089"/>
        <end position="1109"/>
    </location>
</feature>
<gene>
    <name evidence="17" type="ORF">PNOK_0303500</name>
</gene>
<feature type="compositionally biased region" description="Pro residues" evidence="16">
    <location>
        <begin position="1244"/>
        <end position="1274"/>
    </location>
</feature>
<dbReference type="STRING" id="2282107.A0A286ULF6"/>
<dbReference type="FunCoup" id="A0A286ULF6">
    <property type="interactions" value="398"/>
</dbReference>
<name>A0A286ULF6_9AGAM</name>
<dbReference type="Gene3D" id="2.130.10.10">
    <property type="entry name" value="YVTN repeat-like/Quinoprotein amine dehydrogenase"/>
    <property type="match status" value="1"/>
</dbReference>
<dbReference type="SMART" id="SM00320">
    <property type="entry name" value="WD40"/>
    <property type="match status" value="5"/>
</dbReference>
<keyword evidence="13" id="KW-0968">Cytoplasmic vesicle</keyword>
<feature type="compositionally biased region" description="Basic and acidic residues" evidence="16">
    <location>
        <begin position="1301"/>
        <end position="1311"/>
    </location>
</feature>
<dbReference type="InterPro" id="IPR019775">
    <property type="entry name" value="WD40_repeat_CS"/>
</dbReference>
<keyword evidence="12" id="KW-0472">Membrane</keyword>
<dbReference type="InterPro" id="IPR015943">
    <property type="entry name" value="WD40/YVTN_repeat-like_dom_sf"/>
</dbReference>
<keyword evidence="10" id="KW-0931">ER-Golgi transport</keyword>
<evidence type="ECO:0000256" key="11">
    <source>
        <dbReference type="ARBA" id="ARBA00022927"/>
    </source>
</evidence>
<keyword evidence="18" id="KW-1185">Reference proteome</keyword>
<sequence>MKLKEIHRTATFAWSPSQSIPLLATGTVAGALDESFSNDSQLEIWAPDFMDKSEYDLGGISQNSPKAFVQTTSRFNRLAWGSPNIGRSKGVIAAGMESGELGLWDPEKILENSDVSDSLILRNNTHQGSVRGLDFNPIQTNLLSSGATNGEIYIWDLKDPSKPYSPGTRSSKLDEITSLSWNRQVQHVLASSSSTGYTVVWDLRNKREVVALAYGGGSQGLNIMGAGGRKGMSDVAWHPDNATKLVTSSEDDASPIVMVWDLRNARAPEKILTGHEKGILSLSWCRQDADLLLSCGKDNRALCWNPQTAEIIGELPSADNWAFQVSWCPRNPDLLATAYFDGTIGVHSLQSTNESSDAQIPVATPKPDGSDVFDVPGFSRTTQPTLSLKQPPKWLRRPVSSSFGYGGKLVTISNLPSAQGLNQSSVVHLRKVITEPDIIQRAKELKEASDGETLREFAEHKSADAESQSTYELASWKALTSLFRTDSREELVTLLGFSKSEIAERVAEAIEKIKVVATPTRGASDELNLVTSKPHGPVVSFAEPEVGPEPEHDTDRTPSELSASAASDHTDVTKAIDSESTTTAPSLFGDDIGTPQMEAEADFFSTMGTIATSVPAHVQIPHHNYAHDSSVAATIGSRPSSAASETVKNNTFRIYPSEESEVDRLVTKALVIGDFESAVSLCLSAERFADAILLAVKGGPELLQRTQQTYFEKRTINLPYLRLFQSIVTEDLDDIVQNADLQEWQEIFVVLCTFAKPDEFANLAEQLGQRLEFNASIIKNTESTSADDLRKNATLTYLASGKLEKLVNIWIEEMAEEEARLLVGGDDKSSSRYSAHAHSLQTFMEKVSVFRNAACYTDTDLNANPEPSAVRTYKLANLYERYYEYADLLATQGLVEEAVSFLQLIPSDYQSTDGSNLDFATARERILEAAGRGSNRKESIKAHVPSASVSSIPPQPTYGYQPYVSQAPIQTAAKATTHVPTYAAYTPSGAAASAPHSNPYAPTTAPITTQPSPYQPPISMQSYAQNTYASTQPVPVSVPPPTSGPQSVGPPPPPPPPKKREVSGWNDAPVLDRRTPLSHAAQKAVAITSPFPNASPPSVSVPGSPAVGSLPPPPRPGSVNRGSPQLMQGPPPAGIRSSSSSQQGPPPGPYTPQGRAYSPLQQAQQPIPPPPRGLVQFASGPPPSQHAPPRISSPQAQFNAPPRGSGMPPAGSGVPNPYARADVSGWSGPDSRPVQPVNIGGAPVAPPPGPYGPPPMANRQMPPPSSAGGPPPPSSSGITHGAPTPQAPPSKQGPPQPKYPPGDRSHIPESSRRSYEILTQALDHLKQTSPPEQKRMIDDTERRLNTLFDALNCETLSPPVVGQLGQLTEAMATRNQQLSLSLHANLLAQGSRTDNIGLWMSAIKLLIMRL</sequence>
<dbReference type="EMBL" id="NBII01000003">
    <property type="protein sequence ID" value="PAV20408.1"/>
    <property type="molecule type" value="Genomic_DNA"/>
</dbReference>
<evidence type="ECO:0000256" key="14">
    <source>
        <dbReference type="ARBA" id="ARBA00025471"/>
    </source>
</evidence>
<feature type="region of interest" description="Disordered" evidence="16">
    <location>
        <begin position="989"/>
        <end position="1311"/>
    </location>
</feature>
<dbReference type="InParanoid" id="A0A286ULF6"/>
<protein>
    <recommendedName>
        <fullName evidence="5">Protein transport protein SEC31</fullName>
    </recommendedName>
    <alternativeName>
        <fullName evidence="4">Protein transport protein sec31</fullName>
    </alternativeName>
</protein>
<feature type="repeat" description="WD" evidence="15">
    <location>
        <begin position="272"/>
        <end position="314"/>
    </location>
</feature>
<feature type="compositionally biased region" description="Pro residues" evidence="16">
    <location>
        <begin position="1285"/>
        <end position="1300"/>
    </location>
</feature>
<accession>A0A286ULF6</accession>
<dbReference type="GO" id="GO:0070971">
    <property type="term" value="C:endoplasmic reticulum exit site"/>
    <property type="evidence" value="ECO:0007669"/>
    <property type="project" value="TreeGrafter"/>
</dbReference>
<feature type="compositionally biased region" description="Basic and acidic residues" evidence="16">
    <location>
        <begin position="549"/>
        <end position="558"/>
    </location>
</feature>
<keyword evidence="7 15" id="KW-0853">WD repeat</keyword>
<dbReference type="InterPro" id="IPR036322">
    <property type="entry name" value="WD40_repeat_dom_sf"/>
</dbReference>
<comment type="caution">
    <text evidence="17">The sequence shown here is derived from an EMBL/GenBank/DDBJ whole genome shotgun (WGS) entry which is preliminary data.</text>
</comment>
<dbReference type="GO" id="GO:0090110">
    <property type="term" value="P:COPII-coated vesicle cargo loading"/>
    <property type="evidence" value="ECO:0007669"/>
    <property type="project" value="TreeGrafter"/>
</dbReference>
<evidence type="ECO:0000256" key="15">
    <source>
        <dbReference type="PROSITE-ProRule" id="PRU00221"/>
    </source>
</evidence>
<dbReference type="GO" id="GO:0015031">
    <property type="term" value="P:protein transport"/>
    <property type="evidence" value="ECO:0007669"/>
    <property type="project" value="UniProtKB-KW"/>
</dbReference>
<organism evidence="17 18">
    <name type="scientific">Pyrrhoderma noxium</name>
    <dbReference type="NCBI Taxonomy" id="2282107"/>
    <lineage>
        <taxon>Eukaryota</taxon>
        <taxon>Fungi</taxon>
        <taxon>Dikarya</taxon>
        <taxon>Basidiomycota</taxon>
        <taxon>Agaricomycotina</taxon>
        <taxon>Agaricomycetes</taxon>
        <taxon>Hymenochaetales</taxon>
        <taxon>Hymenochaetaceae</taxon>
        <taxon>Pyrrhoderma</taxon>
    </lineage>
</organism>
<evidence type="ECO:0000256" key="12">
    <source>
        <dbReference type="ARBA" id="ARBA00023136"/>
    </source>
</evidence>
<feature type="compositionally biased region" description="Basic and acidic residues" evidence="16">
    <location>
        <begin position="568"/>
        <end position="577"/>
    </location>
</feature>
<dbReference type="PANTHER" id="PTHR13923:SF11">
    <property type="entry name" value="SECRETORY 31, ISOFORM D"/>
    <property type="match status" value="1"/>
</dbReference>
<dbReference type="InterPro" id="IPR040251">
    <property type="entry name" value="SEC31-like"/>
</dbReference>
<dbReference type="OrthoDB" id="542917at2759"/>
<feature type="repeat" description="WD" evidence="15">
    <location>
        <begin position="123"/>
        <end position="165"/>
    </location>
</feature>
<evidence type="ECO:0000256" key="2">
    <source>
        <dbReference type="ARBA" id="ARBA00004397"/>
    </source>
</evidence>
<evidence type="ECO:0000256" key="8">
    <source>
        <dbReference type="ARBA" id="ARBA00022737"/>
    </source>
</evidence>
<dbReference type="Proteomes" id="UP000217199">
    <property type="component" value="Unassembled WGS sequence"/>
</dbReference>
<comment type="function">
    <text evidence="14">Component of the coat protein complex II (COPII) which promotes the formation of transport vesicles from the endoplasmic reticulum (ER). The coat has two main functions, the physical deformation of the endoplasmic reticulum membrane into vesicles and the selection of cargo molecules.</text>
</comment>
<keyword evidence="8" id="KW-0677">Repeat</keyword>
<keyword evidence="11" id="KW-0653">Protein transport</keyword>
<dbReference type="PROSITE" id="PS00678">
    <property type="entry name" value="WD_REPEATS_1"/>
    <property type="match status" value="1"/>
</dbReference>
<proteinExistence type="inferred from homology"/>
<dbReference type="PROSITE" id="PS50294">
    <property type="entry name" value="WD_REPEATS_REGION"/>
    <property type="match status" value="1"/>
</dbReference>
<evidence type="ECO:0000313" key="17">
    <source>
        <dbReference type="EMBL" id="PAV20408.1"/>
    </source>
</evidence>
<dbReference type="Gene3D" id="1.20.940.10">
    <property type="entry name" value="Functional domain of the splicing factor Prp18"/>
    <property type="match status" value="1"/>
</dbReference>
<feature type="compositionally biased region" description="Pro residues" evidence="16">
    <location>
        <begin position="1036"/>
        <end position="1056"/>
    </location>
</feature>